<dbReference type="SUPFAM" id="SSF160980">
    <property type="entry name" value="SSO1389-like"/>
    <property type="match status" value="1"/>
</dbReference>
<keyword evidence="3" id="KW-1185">Reference proteome</keyword>
<organism evidence="2 3">
    <name type="scientific">Stygiolobus azoricus</name>
    <dbReference type="NCBI Taxonomy" id="41675"/>
    <lineage>
        <taxon>Archaea</taxon>
        <taxon>Thermoproteota</taxon>
        <taxon>Thermoprotei</taxon>
        <taxon>Sulfolobales</taxon>
        <taxon>Sulfolobaceae</taxon>
        <taxon>Stygiolobus</taxon>
    </lineage>
</organism>
<dbReference type="KEGG" id="sazo:D1868_06605"/>
<sequence>MGLENAKRILVVATWGLPSPWRKVNYLLEVKPPSIEEWGKYSEWQPYDGKPIPSYSTTVALIKALEESGWSTKALIFGLETLTSSSAGGDNEKKDVNQKHSEIVGRLCGNIPSCLRDAAREILNLWVKKYFEDMMDKVAGIHILPGAGVYNITCNSGKRVFKYNNSPLLFSFLFEYIVFKSLLELKPDAVILDITHGVNYMPSLAIRSIERPVKVYSALSSGEVGLAVTNSDPVQQNTQESTIHFVMVKRISEEPLPLLREISDIVIENAKGKLYYMRRPEKPQSIGLKSLDELKQKVKTLKEDLKVISKAYDYGLALYLIEKLTQEYDVKIPDFEEIVWNECNIESKDSEVTISREYILDQDLIMSIIYAKDLLSKVRQSIGKEINYTVINNEYNLYSIECLKKICIKYIGKLLLEYELDSIRENIKELLTGDQIYPPASDGYAVIKAGLPHML</sequence>
<dbReference type="PANTHER" id="PTHR37169">
    <property type="entry name" value="CRISPR SYSTEM ENDORIBONUCLEASE CSX1-RELATED"/>
    <property type="match status" value="1"/>
</dbReference>
<dbReference type="InterPro" id="IPR052875">
    <property type="entry name" value="CRISPR_assoc_ribonuclease"/>
</dbReference>
<dbReference type="EMBL" id="CP045483">
    <property type="protein sequence ID" value="QGR19698.1"/>
    <property type="molecule type" value="Genomic_DNA"/>
</dbReference>
<dbReference type="GeneID" id="42798726"/>
<gene>
    <name evidence="2" type="ORF">D1868_06605</name>
</gene>
<dbReference type="Gene3D" id="3.40.50.10640">
    <property type="entry name" value="SSO1389-like"/>
    <property type="match status" value="1"/>
</dbReference>
<evidence type="ECO:0000313" key="2">
    <source>
        <dbReference type="EMBL" id="QGR19698.1"/>
    </source>
</evidence>
<reference evidence="2 3" key="1">
    <citation type="submission" date="2019-10" db="EMBL/GenBank/DDBJ databases">
        <title>Genome Sequences from Six Type Strain Members of the Archaeal Family Sulfolobaceae: Acidianus ambivalens, Acidianus infernus, Metallosphaera prunae, Stygiolobus azoricus, Sulfolobus metallicus, and Sulfurisphaera ohwakuensis.</title>
        <authorList>
            <person name="Counts J.A."/>
            <person name="Kelly R.M."/>
        </authorList>
    </citation>
    <scope>NUCLEOTIDE SEQUENCE [LARGE SCALE GENOMIC DNA]</scope>
    <source>
        <strain evidence="2 3">FC6</strain>
    </source>
</reference>
<dbReference type="InterPro" id="IPR013383">
    <property type="entry name" value="CRISPR-assoc_prot_DxTHG_CS"/>
</dbReference>
<dbReference type="RefSeq" id="WP_156006729.1">
    <property type="nucleotide sequence ID" value="NZ_CP045483.1"/>
</dbReference>
<protein>
    <submittedName>
        <fullName evidence="2">CRISPR-associated DxTHG motif protein</fullName>
    </submittedName>
</protein>
<dbReference type="PANTHER" id="PTHR37169:SF1">
    <property type="entry name" value="CRISPR SYSTEM ENDORIBONUCLEASE CSX1"/>
    <property type="match status" value="1"/>
</dbReference>
<dbReference type="NCBIfam" id="TIGR02549">
    <property type="entry name" value="CRISPR_DxTHG"/>
    <property type="match status" value="1"/>
</dbReference>
<proteinExistence type="predicted"/>
<dbReference type="Pfam" id="PF22230">
    <property type="entry name" value="Csx1_CARF"/>
    <property type="match status" value="1"/>
</dbReference>
<dbReference type="AlphaFoldDB" id="A0A650CPI5"/>
<dbReference type="InterPro" id="IPR053857">
    <property type="entry name" value="Csx1_CARF"/>
</dbReference>
<evidence type="ECO:0000313" key="3">
    <source>
        <dbReference type="Proteomes" id="UP000423396"/>
    </source>
</evidence>
<evidence type="ECO:0000259" key="1">
    <source>
        <dbReference type="Pfam" id="PF22230"/>
    </source>
</evidence>
<name>A0A650CPI5_9CREN</name>
<dbReference type="OrthoDB" id="44235at2157"/>
<dbReference type="Proteomes" id="UP000423396">
    <property type="component" value="Chromosome"/>
</dbReference>
<feature type="domain" description="CRISPR system endoribonuclease Csx1 CARF" evidence="1">
    <location>
        <begin position="10"/>
        <end position="233"/>
    </location>
</feature>
<accession>A0A650CPI5</accession>